<dbReference type="Gene3D" id="1.10.10.60">
    <property type="entry name" value="Homeodomain-like"/>
    <property type="match status" value="1"/>
</dbReference>
<evidence type="ECO:0000256" key="3">
    <source>
        <dbReference type="ARBA" id="ARBA00023163"/>
    </source>
</evidence>
<sequence length="301" mass="32705">MSDSLLTRHVPAGRRLRCPEEQWELALGQPHASLGPGVLCYRGFRFAPGPVRRRLEIPCGLATLVLGFGEALRISPVGAAHRTRTVVSLLSPPTTRPALGEHHGGIRGVEVMLAPWAAFELFGVALGDLPEPGVELSELLGVRVDHLAEQLARASGWSSRFAVVDQFLLRCREDGPRAAARVVEAWQRLERSHGRLKITALAESLVWSQRQLERGFAEQLGLTPKRLARVLRLQHAAALLTAGRSPGEAASSCGFCDQAHLTREFTTLTGRPPLRFLAEYQSGGGGADRMASRITSILQEG</sequence>
<dbReference type="Pfam" id="PF12833">
    <property type="entry name" value="HTH_18"/>
    <property type="match status" value="1"/>
</dbReference>
<comment type="caution">
    <text evidence="5">The sequence shown here is derived from an EMBL/GenBank/DDBJ whole genome shotgun (WGS) entry which is preliminary data.</text>
</comment>
<gene>
    <name evidence="5" type="ORF">ACFPIH_48550</name>
</gene>
<dbReference type="EMBL" id="JBHSFK010000052">
    <property type="protein sequence ID" value="MFC4507187.1"/>
    <property type="molecule type" value="Genomic_DNA"/>
</dbReference>
<dbReference type="PANTHER" id="PTHR46796">
    <property type="entry name" value="HTH-TYPE TRANSCRIPTIONAL ACTIVATOR RHAS-RELATED"/>
    <property type="match status" value="1"/>
</dbReference>
<keyword evidence="1" id="KW-0805">Transcription regulation</keyword>
<dbReference type="InterPro" id="IPR018060">
    <property type="entry name" value="HTH_AraC"/>
</dbReference>
<reference evidence="6" key="1">
    <citation type="journal article" date="2019" name="Int. J. Syst. Evol. Microbiol.">
        <title>The Global Catalogue of Microorganisms (GCM) 10K type strain sequencing project: providing services to taxonomists for standard genome sequencing and annotation.</title>
        <authorList>
            <consortium name="The Broad Institute Genomics Platform"/>
            <consortium name="The Broad Institute Genome Sequencing Center for Infectious Disease"/>
            <person name="Wu L."/>
            <person name="Ma J."/>
        </authorList>
    </citation>
    <scope>NUCLEOTIDE SEQUENCE [LARGE SCALE GENOMIC DNA]</scope>
    <source>
        <strain evidence="6">CGMCC 4.7177</strain>
    </source>
</reference>
<proteinExistence type="predicted"/>
<dbReference type="RefSeq" id="WP_381185374.1">
    <property type="nucleotide sequence ID" value="NZ_JBHSFK010000052.1"/>
</dbReference>
<dbReference type="PANTHER" id="PTHR46796:SF15">
    <property type="entry name" value="BLL1074 PROTEIN"/>
    <property type="match status" value="1"/>
</dbReference>
<dbReference type="PROSITE" id="PS01124">
    <property type="entry name" value="HTH_ARAC_FAMILY_2"/>
    <property type="match status" value="1"/>
</dbReference>
<dbReference type="InterPro" id="IPR050204">
    <property type="entry name" value="AraC_XylS_family_regulators"/>
</dbReference>
<feature type="domain" description="HTH araC/xylS-type" evidence="4">
    <location>
        <begin position="187"/>
        <end position="279"/>
    </location>
</feature>
<dbReference type="InterPro" id="IPR009057">
    <property type="entry name" value="Homeodomain-like_sf"/>
</dbReference>
<dbReference type="SMART" id="SM00342">
    <property type="entry name" value="HTH_ARAC"/>
    <property type="match status" value="1"/>
</dbReference>
<evidence type="ECO:0000313" key="6">
    <source>
        <dbReference type="Proteomes" id="UP001595839"/>
    </source>
</evidence>
<organism evidence="5 6">
    <name type="scientific">Streptomyces vulcanius</name>
    <dbReference type="NCBI Taxonomy" id="1441876"/>
    <lineage>
        <taxon>Bacteria</taxon>
        <taxon>Bacillati</taxon>
        <taxon>Actinomycetota</taxon>
        <taxon>Actinomycetes</taxon>
        <taxon>Kitasatosporales</taxon>
        <taxon>Streptomycetaceae</taxon>
        <taxon>Streptomyces</taxon>
    </lineage>
</organism>
<accession>A0ABV9B518</accession>
<dbReference type="SUPFAM" id="SSF46689">
    <property type="entry name" value="Homeodomain-like"/>
    <property type="match status" value="1"/>
</dbReference>
<keyword evidence="3" id="KW-0804">Transcription</keyword>
<protein>
    <submittedName>
        <fullName evidence="5">Helix-turn-helix domain-containing protein</fullName>
    </submittedName>
</protein>
<evidence type="ECO:0000259" key="4">
    <source>
        <dbReference type="PROSITE" id="PS01124"/>
    </source>
</evidence>
<evidence type="ECO:0000256" key="1">
    <source>
        <dbReference type="ARBA" id="ARBA00023015"/>
    </source>
</evidence>
<keyword evidence="6" id="KW-1185">Reference proteome</keyword>
<evidence type="ECO:0000313" key="5">
    <source>
        <dbReference type="EMBL" id="MFC4507187.1"/>
    </source>
</evidence>
<dbReference type="Proteomes" id="UP001595839">
    <property type="component" value="Unassembled WGS sequence"/>
</dbReference>
<name>A0ABV9B518_9ACTN</name>
<keyword evidence="2" id="KW-0238">DNA-binding</keyword>
<evidence type="ECO:0000256" key="2">
    <source>
        <dbReference type="ARBA" id="ARBA00023125"/>
    </source>
</evidence>